<dbReference type="EMBL" id="HBEL01049449">
    <property type="protein sequence ID" value="CAD8426706.1"/>
    <property type="molecule type" value="Transcribed_RNA"/>
</dbReference>
<name>A0A7S0CKM4_9STRA</name>
<accession>A0A7S0CKM4</accession>
<dbReference type="GO" id="GO:0016491">
    <property type="term" value="F:oxidoreductase activity"/>
    <property type="evidence" value="ECO:0007669"/>
    <property type="project" value="UniProtKB-KW"/>
</dbReference>
<evidence type="ECO:0000256" key="1">
    <source>
        <dbReference type="ARBA" id="ARBA00023002"/>
    </source>
</evidence>
<sequence length="358" mass="39482">MTFGWSTQTSSVVDESVALTMLNKFLDHEKNVSRKQSESGTATSGKAFIDTARIYAGGKTESIIGTILPQIPAQHVLHIGTKAHPSQPDGLAPKGMRRQLEQSMEAMGMSSGSDSIHEFYLHSPDPENSLLESLKCANELIQEGKIEVLAMSNYHASEMKRAFDLCQQFNLVKPTVYQGLYNPLNRMVESELLPLLREHGCKFVAYNPLAAGLLTGKHSLGDANVKDGRFKNNPNYLPRFYTPSNHAAIESIRAACDQHNIPMTEATFRWILCHSALGKEDGVLLGASSMEQLEQNLQACEISSTENGLLPPSVLKAFEDAWELTAAENPFAYWRSYSSDMPDRLTLDHGASYAASKK</sequence>
<reference evidence="3" key="1">
    <citation type="submission" date="2021-01" db="EMBL/GenBank/DDBJ databases">
        <authorList>
            <person name="Corre E."/>
            <person name="Pelletier E."/>
            <person name="Niang G."/>
            <person name="Scheremetjew M."/>
            <person name="Finn R."/>
            <person name="Kale V."/>
            <person name="Holt S."/>
            <person name="Cochrane G."/>
            <person name="Meng A."/>
            <person name="Brown T."/>
            <person name="Cohen L."/>
        </authorList>
    </citation>
    <scope>NUCLEOTIDE SEQUENCE</scope>
    <source>
        <strain evidence="3">CCAP1064/1</strain>
    </source>
</reference>
<gene>
    <name evidence="3" type="ORF">PINE0816_LOCUS22870</name>
</gene>
<proteinExistence type="predicted"/>
<protein>
    <recommendedName>
        <fullName evidence="2">NADP-dependent oxidoreductase domain-containing protein</fullName>
    </recommendedName>
</protein>
<evidence type="ECO:0000313" key="3">
    <source>
        <dbReference type="EMBL" id="CAD8426706.1"/>
    </source>
</evidence>
<dbReference type="PANTHER" id="PTHR43364">
    <property type="entry name" value="NADH-SPECIFIC METHYLGLYOXAL REDUCTASE-RELATED"/>
    <property type="match status" value="1"/>
</dbReference>
<dbReference type="InterPro" id="IPR036812">
    <property type="entry name" value="NAD(P)_OxRdtase_dom_sf"/>
</dbReference>
<dbReference type="PANTHER" id="PTHR43364:SF4">
    <property type="entry name" value="NAD(P)-LINKED OXIDOREDUCTASE SUPERFAMILY PROTEIN"/>
    <property type="match status" value="1"/>
</dbReference>
<dbReference type="InterPro" id="IPR023210">
    <property type="entry name" value="NADP_OxRdtase_dom"/>
</dbReference>
<dbReference type="Gene3D" id="3.20.20.100">
    <property type="entry name" value="NADP-dependent oxidoreductase domain"/>
    <property type="match status" value="1"/>
</dbReference>
<dbReference type="Pfam" id="PF00248">
    <property type="entry name" value="Aldo_ket_red"/>
    <property type="match status" value="1"/>
</dbReference>
<keyword evidence="1" id="KW-0560">Oxidoreductase</keyword>
<organism evidence="3">
    <name type="scientific">Proboscia inermis</name>
    <dbReference type="NCBI Taxonomy" id="420281"/>
    <lineage>
        <taxon>Eukaryota</taxon>
        <taxon>Sar</taxon>
        <taxon>Stramenopiles</taxon>
        <taxon>Ochrophyta</taxon>
        <taxon>Bacillariophyta</taxon>
        <taxon>Coscinodiscophyceae</taxon>
        <taxon>Rhizosoleniophycidae</taxon>
        <taxon>Rhizosoleniales</taxon>
        <taxon>Rhizosoleniaceae</taxon>
        <taxon>Proboscia</taxon>
    </lineage>
</organism>
<evidence type="ECO:0000259" key="2">
    <source>
        <dbReference type="Pfam" id="PF00248"/>
    </source>
</evidence>
<dbReference type="AlphaFoldDB" id="A0A7S0CKM4"/>
<dbReference type="InterPro" id="IPR050523">
    <property type="entry name" value="AKR_Detox_Biosynth"/>
</dbReference>
<feature type="domain" description="NADP-dependent oxidoreductase" evidence="2">
    <location>
        <begin position="11"/>
        <end position="303"/>
    </location>
</feature>
<dbReference type="SUPFAM" id="SSF51430">
    <property type="entry name" value="NAD(P)-linked oxidoreductase"/>
    <property type="match status" value="1"/>
</dbReference>